<evidence type="ECO:0000313" key="8">
    <source>
        <dbReference type="Proteomes" id="UP001611251"/>
    </source>
</evidence>
<evidence type="ECO:0000256" key="5">
    <source>
        <dbReference type="ARBA" id="ARBA00037974"/>
    </source>
</evidence>
<dbReference type="InterPro" id="IPR004839">
    <property type="entry name" value="Aminotransferase_I/II_large"/>
</dbReference>
<name>A0ABW7PWT2_9GAMM</name>
<comment type="similarity">
    <text evidence="5">Belongs to the class-II pyridoxal-phosphate-dependent aminotransferase family. MalY/PatB cystathionine beta-lyase subfamily.</text>
</comment>
<evidence type="ECO:0000259" key="6">
    <source>
        <dbReference type="Pfam" id="PF00155"/>
    </source>
</evidence>
<accession>A0ABW7PWT2</accession>
<dbReference type="PANTHER" id="PTHR43525">
    <property type="entry name" value="PROTEIN MALY"/>
    <property type="match status" value="1"/>
</dbReference>
<dbReference type="Gene3D" id="3.40.640.10">
    <property type="entry name" value="Type I PLP-dependent aspartate aminotransferase-like (Major domain)"/>
    <property type="match status" value="1"/>
</dbReference>
<proteinExistence type="inferred from homology"/>
<protein>
    <recommendedName>
        <fullName evidence="2">cysteine-S-conjugate beta-lyase</fullName>
        <ecNumber evidence="2">4.4.1.13</ecNumber>
    </recommendedName>
</protein>
<dbReference type="PANTHER" id="PTHR43525:SF1">
    <property type="entry name" value="PROTEIN MALY"/>
    <property type="match status" value="1"/>
</dbReference>
<dbReference type="Pfam" id="PF00155">
    <property type="entry name" value="Aminotran_1_2"/>
    <property type="match status" value="1"/>
</dbReference>
<dbReference type="InterPro" id="IPR051798">
    <property type="entry name" value="Class-II_PLP-Dep_Aminotrans"/>
</dbReference>
<dbReference type="SUPFAM" id="SSF53383">
    <property type="entry name" value="PLP-dependent transferases"/>
    <property type="match status" value="1"/>
</dbReference>
<dbReference type="CDD" id="cd00609">
    <property type="entry name" value="AAT_like"/>
    <property type="match status" value="1"/>
</dbReference>
<dbReference type="EMBL" id="JBGFSN010000004">
    <property type="protein sequence ID" value="MFH8134786.1"/>
    <property type="molecule type" value="Genomic_DNA"/>
</dbReference>
<reference evidence="7 8" key="1">
    <citation type="submission" date="2024-08" db="EMBL/GenBank/DDBJ databases">
        <title>Pantoea ronii - a newly identified human opportunistic pathogen.</title>
        <authorList>
            <person name="Keidar-Friedman D."/>
            <person name="Sorek N."/>
            <person name="Leshin-Carmel D."/>
            <person name="Tsur A."/>
            <person name="Amsalem M."/>
            <person name="Tolkach D."/>
            <person name="Brosh-Nissimov T."/>
        </authorList>
    </citation>
    <scope>NUCLEOTIDE SEQUENCE [LARGE SCALE GENOMIC DNA]</scope>
    <source>
        <strain evidence="7 8">AA23256</strain>
    </source>
</reference>
<evidence type="ECO:0000256" key="2">
    <source>
        <dbReference type="ARBA" id="ARBA00012224"/>
    </source>
</evidence>
<feature type="domain" description="Aminotransferase class I/classII large" evidence="6">
    <location>
        <begin position="27"/>
        <end position="373"/>
    </location>
</feature>
<keyword evidence="3" id="KW-0663">Pyridoxal phosphate</keyword>
<organism evidence="7 8">
    <name type="scientific">Pantoea osteomyelitidis</name>
    <dbReference type="NCBI Taxonomy" id="3230026"/>
    <lineage>
        <taxon>Bacteria</taxon>
        <taxon>Pseudomonadati</taxon>
        <taxon>Pseudomonadota</taxon>
        <taxon>Gammaproteobacteria</taxon>
        <taxon>Enterobacterales</taxon>
        <taxon>Erwiniaceae</taxon>
        <taxon>Pantoea</taxon>
    </lineage>
</organism>
<evidence type="ECO:0000313" key="7">
    <source>
        <dbReference type="EMBL" id="MFH8134786.1"/>
    </source>
</evidence>
<dbReference type="Proteomes" id="UP001611251">
    <property type="component" value="Unassembled WGS sequence"/>
</dbReference>
<dbReference type="RefSeq" id="WP_397214882.1">
    <property type="nucleotide sequence ID" value="NZ_JBGFSN010000004.1"/>
</dbReference>
<dbReference type="Gene3D" id="3.90.1150.10">
    <property type="entry name" value="Aspartate Aminotransferase, domain 1"/>
    <property type="match status" value="1"/>
</dbReference>
<dbReference type="InterPro" id="IPR015421">
    <property type="entry name" value="PyrdxlP-dep_Trfase_major"/>
</dbReference>
<dbReference type="NCBIfam" id="TIGR04350">
    <property type="entry name" value="C_S_lyase_PatB"/>
    <property type="match status" value="1"/>
</dbReference>
<comment type="cofactor">
    <cofactor evidence="1">
        <name>pyridoxal 5'-phosphate</name>
        <dbReference type="ChEBI" id="CHEBI:597326"/>
    </cofactor>
</comment>
<keyword evidence="4 7" id="KW-0456">Lyase</keyword>
<evidence type="ECO:0000256" key="4">
    <source>
        <dbReference type="ARBA" id="ARBA00023239"/>
    </source>
</evidence>
<dbReference type="EC" id="4.4.1.13" evidence="2"/>
<dbReference type="InterPro" id="IPR015424">
    <property type="entry name" value="PyrdxlP-dep_Trfase"/>
</dbReference>
<gene>
    <name evidence="7" type="ORF">ABU178_11470</name>
</gene>
<keyword evidence="8" id="KW-1185">Reference proteome</keyword>
<comment type="caution">
    <text evidence="7">The sequence shown here is derived from an EMBL/GenBank/DDBJ whole genome shotgun (WGS) entry which is preliminary data.</text>
</comment>
<evidence type="ECO:0000256" key="1">
    <source>
        <dbReference type="ARBA" id="ARBA00001933"/>
    </source>
</evidence>
<dbReference type="GO" id="GO:0047804">
    <property type="term" value="F:cysteine-S-conjugate beta-lyase activity"/>
    <property type="evidence" value="ECO:0007669"/>
    <property type="project" value="UniProtKB-EC"/>
</dbReference>
<dbReference type="InterPro" id="IPR015422">
    <property type="entry name" value="PyrdxlP-dep_Trfase_small"/>
</dbReference>
<sequence>MAFNFDQWLDRRHSDSLKWNKYGDRDVLPLWVADTDFRSPECIIEALQARVAHGVFGYGGAPHELIEIVVQRMAERYGWQIQPEWIVMLPGIVSGLNLSVRAFTAPDEGTIAPTPIYPPFRGAARLAERRQVNLPLTLQDGRWVMDLSEAEAQLDGKEKLLMLCNPQNPGGTVYRRDELLAQLQFAQRHDLIVCSDEIHCDLILTPGLRHTPFASLSEDAAQRTITLLSPSKTFNIAGLGASMAIIPNPALRQRFNSVRQGIVPQVDILALVAANAAWRGGESWLAAQIDYLRANRDWLTQQVNALPGLSMATPEATYLGWIDASGVDVASPALYFEKHGLGFSPGRDFGDDHFVRFNFGCTRATLEEAVSRLTRAIQDRAESASLATISSRRHG</sequence>
<dbReference type="InterPro" id="IPR027619">
    <property type="entry name" value="C-S_lyase_PatB-like"/>
</dbReference>
<evidence type="ECO:0000256" key="3">
    <source>
        <dbReference type="ARBA" id="ARBA00022898"/>
    </source>
</evidence>